<evidence type="ECO:0000256" key="1">
    <source>
        <dbReference type="ARBA" id="ARBA00010164"/>
    </source>
</evidence>
<evidence type="ECO:0000256" key="3">
    <source>
        <dbReference type="ARBA" id="ARBA00022777"/>
    </source>
</evidence>
<evidence type="ECO:0000313" key="5">
    <source>
        <dbReference type="EMBL" id="GIG32227.1"/>
    </source>
</evidence>
<dbReference type="Gene3D" id="1.10.1070.20">
    <property type="match status" value="1"/>
</dbReference>
<keyword evidence="3 5" id="KW-0418">Kinase</keyword>
<dbReference type="PANTHER" id="PTHR37419:SF8">
    <property type="entry name" value="TOXIN YJJJ"/>
    <property type="match status" value="1"/>
</dbReference>
<proteinExistence type="inferred from homology"/>
<dbReference type="InterPro" id="IPR012893">
    <property type="entry name" value="HipA-like_C"/>
</dbReference>
<feature type="domain" description="HipA-like C-terminal" evidence="4">
    <location>
        <begin position="173"/>
        <end position="385"/>
    </location>
</feature>
<evidence type="ECO:0000259" key="4">
    <source>
        <dbReference type="Pfam" id="PF07804"/>
    </source>
</evidence>
<dbReference type="Proteomes" id="UP000618382">
    <property type="component" value="Unassembled WGS sequence"/>
</dbReference>
<dbReference type="EMBL" id="BONN01000003">
    <property type="protein sequence ID" value="GIG32227.1"/>
    <property type="molecule type" value="Genomic_DNA"/>
</dbReference>
<comment type="similarity">
    <text evidence="1">Belongs to the HipA Ser/Thr kinase family.</text>
</comment>
<dbReference type="GO" id="GO:0016301">
    <property type="term" value="F:kinase activity"/>
    <property type="evidence" value="ECO:0007669"/>
    <property type="project" value="UniProtKB-KW"/>
</dbReference>
<gene>
    <name evidence="5" type="ORF">Col01nite_13860</name>
</gene>
<name>A0ABQ4D916_9CELL</name>
<evidence type="ECO:0000256" key="2">
    <source>
        <dbReference type="ARBA" id="ARBA00022679"/>
    </source>
</evidence>
<protein>
    <submittedName>
        <fullName evidence="5">Phosphatidylinositol kinase</fullName>
    </submittedName>
</protein>
<keyword evidence="2" id="KW-0808">Transferase</keyword>
<reference evidence="5 6" key="1">
    <citation type="submission" date="2021-01" db="EMBL/GenBank/DDBJ databases">
        <title>Whole genome shotgun sequence of Cellulomonas oligotrophica NBRC 109435.</title>
        <authorList>
            <person name="Komaki H."/>
            <person name="Tamura T."/>
        </authorList>
    </citation>
    <scope>NUCLEOTIDE SEQUENCE [LARGE SCALE GENOMIC DNA]</scope>
    <source>
        <strain evidence="5 6">NBRC 109435</strain>
    </source>
</reference>
<accession>A0ABQ4D916</accession>
<dbReference type="InterPro" id="IPR052028">
    <property type="entry name" value="HipA_Ser/Thr_kinase"/>
</dbReference>
<evidence type="ECO:0000313" key="6">
    <source>
        <dbReference type="Proteomes" id="UP000618382"/>
    </source>
</evidence>
<organism evidence="5 6">
    <name type="scientific">Cellulomonas oligotrophica</name>
    <dbReference type="NCBI Taxonomy" id="931536"/>
    <lineage>
        <taxon>Bacteria</taxon>
        <taxon>Bacillati</taxon>
        <taxon>Actinomycetota</taxon>
        <taxon>Actinomycetes</taxon>
        <taxon>Micrococcales</taxon>
        <taxon>Cellulomonadaceae</taxon>
        <taxon>Cellulomonas</taxon>
    </lineage>
</organism>
<keyword evidence="6" id="KW-1185">Reference proteome</keyword>
<dbReference type="Pfam" id="PF07804">
    <property type="entry name" value="HipA_C"/>
    <property type="match status" value="1"/>
</dbReference>
<dbReference type="PANTHER" id="PTHR37419">
    <property type="entry name" value="SERINE/THREONINE-PROTEIN KINASE TOXIN HIPA"/>
    <property type="match status" value="1"/>
</dbReference>
<comment type="caution">
    <text evidence="5">The sequence shown here is derived from an EMBL/GenBank/DDBJ whole genome shotgun (WGS) entry which is preliminary data.</text>
</comment>
<sequence>MSGPPVRVWVSDRGTDVDAGTLYSHRRGRTESATFVYASSFVARPGAYELDPTLPLSTAPTQTPVGTRLFGALSDCAPDRWGRTLISRAEARTAREEGRAARTLGEIDFLLGVRDDLRQGALRFSVDDGPFLATDDTGVPALTDLPELMALADAAERDDAPLPDLRRLLRVGSSLGGARPKAHVMTPEGRVAIAKFPSAAHDTWNVMAWEKVALELAARAGIDVSASRLLRLAGRHVLVVERFDRTPAGHRVGYVSAMTMLEATDGEQRSYLDIAEVIEERSSRTGRDLAELWRRLVLSILVSNTDDHLRNHGFLHAGGTSWRLAPAFDLNPQPEPGPTHLSTYVDGADDAATLDLALSVAPAFRLSPTAARQVLAEVAAAVSDWRTIASQWLPASEIEAMAPAFAALDTVPDAISG</sequence>